<comment type="caution">
    <text evidence="2">The sequence shown here is derived from an EMBL/GenBank/DDBJ whole genome shotgun (WGS) entry which is preliminary data.</text>
</comment>
<name>A0ABS7TX29_9BACT</name>
<feature type="transmembrane region" description="Helical" evidence="1">
    <location>
        <begin position="52"/>
        <end position="71"/>
    </location>
</feature>
<sequence length="307" mass="32156">MPLSPAPPTPVGAFARVLAGGYVLAVALGFPSIGAASAMSSTPLGVLPIVKAAAYAMVGAALTTWLVRGAVREVWVAWLGLLGGVVPESQVAPRGRWLGLALAHLGAGALVSLGGLRLAGLGAGAASDSWAFFGVVSALVGLGLGLGGALPRLWWVWRAGPVEPDDDAVGRHLGWFVFLALSALALSSGFAETLPAKFSPSEIPLRRGSWERGCASTLAPGQEYCPERHRYVVRARRAESMHIEWDFPRDCAVAIEADGATKTFDAPYSSYRVDVAPGRAVFVTMIGLTDDGCWFRLRALPDPEGAR</sequence>
<keyword evidence="1" id="KW-1133">Transmembrane helix</keyword>
<keyword evidence="1" id="KW-0472">Membrane</keyword>
<dbReference type="EMBL" id="JAIRAU010000035">
    <property type="protein sequence ID" value="MBZ5712822.1"/>
    <property type="molecule type" value="Genomic_DNA"/>
</dbReference>
<keyword evidence="3" id="KW-1185">Reference proteome</keyword>
<evidence type="ECO:0000313" key="2">
    <source>
        <dbReference type="EMBL" id="MBZ5712822.1"/>
    </source>
</evidence>
<dbReference type="RefSeq" id="WP_224194576.1">
    <property type="nucleotide sequence ID" value="NZ_JAIRAU010000035.1"/>
</dbReference>
<keyword evidence="1" id="KW-0812">Transmembrane</keyword>
<feature type="transmembrane region" description="Helical" evidence="1">
    <location>
        <begin position="173"/>
        <end position="191"/>
    </location>
</feature>
<reference evidence="2" key="1">
    <citation type="submission" date="2021-08" db="EMBL/GenBank/DDBJ databases">
        <authorList>
            <person name="Stevens D.C."/>
        </authorList>
    </citation>
    <scope>NUCLEOTIDE SEQUENCE</scope>
    <source>
        <strain evidence="2">DSM 53165</strain>
    </source>
</reference>
<protein>
    <submittedName>
        <fullName evidence="2">Uncharacterized protein</fullName>
    </submittedName>
</protein>
<dbReference type="Proteomes" id="UP001139031">
    <property type="component" value="Unassembled WGS sequence"/>
</dbReference>
<evidence type="ECO:0000313" key="3">
    <source>
        <dbReference type="Proteomes" id="UP001139031"/>
    </source>
</evidence>
<feature type="transmembrane region" description="Helical" evidence="1">
    <location>
        <begin position="97"/>
        <end position="118"/>
    </location>
</feature>
<feature type="transmembrane region" description="Helical" evidence="1">
    <location>
        <begin position="20"/>
        <end position="40"/>
    </location>
</feature>
<feature type="transmembrane region" description="Helical" evidence="1">
    <location>
        <begin position="130"/>
        <end position="153"/>
    </location>
</feature>
<gene>
    <name evidence="2" type="ORF">K7C98_26565</name>
</gene>
<proteinExistence type="predicted"/>
<organism evidence="2 3">
    <name type="scientific">Nannocystis pusilla</name>
    <dbReference type="NCBI Taxonomy" id="889268"/>
    <lineage>
        <taxon>Bacteria</taxon>
        <taxon>Pseudomonadati</taxon>
        <taxon>Myxococcota</taxon>
        <taxon>Polyangia</taxon>
        <taxon>Nannocystales</taxon>
        <taxon>Nannocystaceae</taxon>
        <taxon>Nannocystis</taxon>
    </lineage>
</organism>
<accession>A0ABS7TX29</accession>
<evidence type="ECO:0000256" key="1">
    <source>
        <dbReference type="SAM" id="Phobius"/>
    </source>
</evidence>